<protein>
    <recommendedName>
        <fullName evidence="11">AP2/ERF domain-containing protein</fullName>
    </recommendedName>
</protein>
<evidence type="ECO:0000256" key="9">
    <source>
        <dbReference type="ARBA" id="ARBA00037379"/>
    </source>
</evidence>
<feature type="compositionally biased region" description="Low complexity" evidence="10">
    <location>
        <begin position="154"/>
        <end position="176"/>
    </location>
</feature>
<dbReference type="GO" id="GO:0003677">
    <property type="term" value="F:DNA binding"/>
    <property type="evidence" value="ECO:0007669"/>
    <property type="project" value="UniProtKB-KW"/>
</dbReference>
<dbReference type="InterPro" id="IPR001471">
    <property type="entry name" value="AP2/ERF_dom"/>
</dbReference>
<dbReference type="Pfam" id="PF00847">
    <property type="entry name" value="AP2"/>
    <property type="match status" value="1"/>
</dbReference>
<comment type="function">
    <text evidence="9">Probably acts as a transcriptional activator. Binds to the GCC-box pathogenesis-related promoter element. May be involved in the regulation of gene expression by stress factors and by components of stress signal transduction pathways.</text>
</comment>
<proteinExistence type="inferred from homology"/>
<comment type="subcellular location">
    <subcellularLocation>
        <location evidence="1">Nucleus</location>
    </subcellularLocation>
</comment>
<dbReference type="PANTHER" id="PTHR31194">
    <property type="entry name" value="SHN SHINE , DNA BINDING / TRANSCRIPTION FACTOR"/>
    <property type="match status" value="1"/>
</dbReference>
<evidence type="ECO:0000256" key="6">
    <source>
        <dbReference type="ARBA" id="ARBA00023163"/>
    </source>
</evidence>
<feature type="compositionally biased region" description="Polar residues" evidence="10">
    <location>
        <begin position="99"/>
        <end position="108"/>
    </location>
</feature>
<keyword evidence="3" id="KW-0805">Transcription regulation</keyword>
<dbReference type="Proteomes" id="UP000682877">
    <property type="component" value="Chromosome 2"/>
</dbReference>
<dbReference type="GO" id="GO:0009873">
    <property type="term" value="P:ethylene-activated signaling pathway"/>
    <property type="evidence" value="ECO:0007669"/>
    <property type="project" value="UniProtKB-KW"/>
</dbReference>
<evidence type="ECO:0000256" key="8">
    <source>
        <dbReference type="ARBA" id="ARBA00024343"/>
    </source>
</evidence>
<feature type="domain" description="AP2/ERF" evidence="11">
    <location>
        <begin position="191"/>
        <end position="251"/>
    </location>
</feature>
<accession>A0A8S1ZXP0</accession>
<sequence length="401" mass="43843">MSAGFESTVILSLIHISSPISSSSSSPSSSLKAGLLNALHFCFNKQRLVLETPSLSMRLRPKRTCSSVEEWGLATMVEVRKEQSLSGTSNEIKKRAKRNSVSSSLPQETQPLRKVRIIVNDPYATDDSSSDEEELKVSKVRKMKRIVREINFPSMEVSEQPSESSSQDSTKTVSKKAVSASPACPGLLTKKPVGVRQRKWGKWAAEIRHPIKKTRTWLGTFDTLEEAAKAYDAKKIEFDALVASSLSGNVSTKTVVSSSETSQCSRSSPVVPVEQDDTSASALTCVNPDDVSVAPTPNAPAGGNKEVMFDFDFTDLQIPDLGFFAEEQHDLDFDCFLSDDQFDDFGLLDDIQGFEDNGPSELPDFDFADVEELQLADSSFGFLDQLAPLNISCPLKSFAAS</sequence>
<evidence type="ECO:0000256" key="1">
    <source>
        <dbReference type="ARBA" id="ARBA00004123"/>
    </source>
</evidence>
<evidence type="ECO:0000256" key="7">
    <source>
        <dbReference type="ARBA" id="ARBA00023242"/>
    </source>
</evidence>
<keyword evidence="5" id="KW-0010">Activator</keyword>
<keyword evidence="13" id="KW-1185">Reference proteome</keyword>
<dbReference type="PRINTS" id="PR00367">
    <property type="entry name" value="ETHRSPELEMNT"/>
</dbReference>
<organism evidence="12 13">
    <name type="scientific">Arabidopsis arenosa</name>
    <name type="common">Sand rock-cress</name>
    <name type="synonym">Cardaminopsis arenosa</name>
    <dbReference type="NCBI Taxonomy" id="38785"/>
    <lineage>
        <taxon>Eukaryota</taxon>
        <taxon>Viridiplantae</taxon>
        <taxon>Streptophyta</taxon>
        <taxon>Embryophyta</taxon>
        <taxon>Tracheophyta</taxon>
        <taxon>Spermatophyta</taxon>
        <taxon>Magnoliopsida</taxon>
        <taxon>eudicotyledons</taxon>
        <taxon>Gunneridae</taxon>
        <taxon>Pentapetalae</taxon>
        <taxon>rosids</taxon>
        <taxon>malvids</taxon>
        <taxon>Brassicales</taxon>
        <taxon>Brassicaceae</taxon>
        <taxon>Camelineae</taxon>
        <taxon>Arabidopsis</taxon>
    </lineage>
</organism>
<gene>
    <name evidence="12" type="ORF">AARE701A_LOCUS4916</name>
</gene>
<dbReference type="InterPro" id="IPR036955">
    <property type="entry name" value="AP2/ERF_dom_sf"/>
</dbReference>
<dbReference type="Gene3D" id="3.30.730.10">
    <property type="entry name" value="AP2/ERF domain"/>
    <property type="match status" value="1"/>
</dbReference>
<keyword evidence="2" id="KW-0936">Ethylene signaling pathway</keyword>
<evidence type="ECO:0000256" key="2">
    <source>
        <dbReference type="ARBA" id="ARBA00022745"/>
    </source>
</evidence>
<evidence type="ECO:0000313" key="12">
    <source>
        <dbReference type="EMBL" id="CAE5963438.1"/>
    </source>
</evidence>
<keyword evidence="7" id="KW-0539">Nucleus</keyword>
<evidence type="ECO:0000313" key="13">
    <source>
        <dbReference type="Proteomes" id="UP000682877"/>
    </source>
</evidence>
<dbReference type="PROSITE" id="PS51032">
    <property type="entry name" value="AP2_ERF"/>
    <property type="match status" value="1"/>
</dbReference>
<evidence type="ECO:0000256" key="10">
    <source>
        <dbReference type="SAM" id="MobiDB-lite"/>
    </source>
</evidence>
<dbReference type="EMBL" id="LR999452">
    <property type="protein sequence ID" value="CAE5963438.1"/>
    <property type="molecule type" value="Genomic_DNA"/>
</dbReference>
<dbReference type="SMART" id="SM00380">
    <property type="entry name" value="AP2"/>
    <property type="match status" value="1"/>
</dbReference>
<dbReference type="SUPFAM" id="SSF54171">
    <property type="entry name" value="DNA-binding domain"/>
    <property type="match status" value="1"/>
</dbReference>
<feature type="region of interest" description="Disordered" evidence="10">
    <location>
        <begin position="82"/>
        <end position="108"/>
    </location>
</feature>
<name>A0A8S1ZXP0_ARAAE</name>
<dbReference type="InterPro" id="IPR016177">
    <property type="entry name" value="DNA-bd_dom_sf"/>
</dbReference>
<keyword evidence="6" id="KW-0804">Transcription</keyword>
<dbReference type="GO" id="GO:0005634">
    <property type="term" value="C:nucleus"/>
    <property type="evidence" value="ECO:0007669"/>
    <property type="project" value="UniProtKB-SubCell"/>
</dbReference>
<dbReference type="CDD" id="cd00018">
    <property type="entry name" value="AP2"/>
    <property type="match status" value="1"/>
</dbReference>
<reference evidence="12" key="1">
    <citation type="submission" date="2021-01" db="EMBL/GenBank/DDBJ databases">
        <authorList>
            <person name="Bezrukov I."/>
        </authorList>
    </citation>
    <scope>NUCLEOTIDE SEQUENCE</scope>
</reference>
<feature type="region of interest" description="Disordered" evidence="10">
    <location>
        <begin position="154"/>
        <end position="178"/>
    </location>
</feature>
<evidence type="ECO:0000259" key="11">
    <source>
        <dbReference type="PROSITE" id="PS51032"/>
    </source>
</evidence>
<dbReference type="PANTHER" id="PTHR31194:SF62">
    <property type="entry name" value="ETHYLENE-RESPONSIVE TRANSCRIPTION FACTOR ERF118"/>
    <property type="match status" value="1"/>
</dbReference>
<comment type="similarity">
    <text evidence="8">Belongs to the AP2/ERF transcription factor family. ERF subfamily.</text>
</comment>
<dbReference type="FunFam" id="3.30.730.10:FF:000005">
    <property type="entry name" value="ethylene-responsive transcription factor RAP2-11"/>
    <property type="match status" value="1"/>
</dbReference>
<evidence type="ECO:0000256" key="5">
    <source>
        <dbReference type="ARBA" id="ARBA00023159"/>
    </source>
</evidence>
<dbReference type="GO" id="GO:0003700">
    <property type="term" value="F:DNA-binding transcription factor activity"/>
    <property type="evidence" value="ECO:0007669"/>
    <property type="project" value="InterPro"/>
</dbReference>
<evidence type="ECO:0000256" key="3">
    <source>
        <dbReference type="ARBA" id="ARBA00023015"/>
    </source>
</evidence>
<evidence type="ECO:0000256" key="4">
    <source>
        <dbReference type="ARBA" id="ARBA00023125"/>
    </source>
</evidence>
<keyword evidence="4" id="KW-0238">DNA-binding</keyword>
<dbReference type="AlphaFoldDB" id="A0A8S1ZXP0"/>
<dbReference type="InterPro" id="IPR050913">
    <property type="entry name" value="AP2/ERF_ERF"/>
</dbReference>